<sequence length="48" mass="5000">MRQILMTALLIATVVAVYISVSRGDGGTESHIHSSGTVMADGISRISP</sequence>
<dbReference type="AlphaFoldDB" id="A0A841U255"/>
<organism evidence="2 3">
    <name type="scientific">Cohnella xylanilytica</name>
    <dbReference type="NCBI Taxonomy" id="557555"/>
    <lineage>
        <taxon>Bacteria</taxon>
        <taxon>Bacillati</taxon>
        <taxon>Bacillota</taxon>
        <taxon>Bacilli</taxon>
        <taxon>Bacillales</taxon>
        <taxon>Paenibacillaceae</taxon>
        <taxon>Cohnella</taxon>
    </lineage>
</organism>
<feature type="region of interest" description="Disordered" evidence="1">
    <location>
        <begin position="24"/>
        <end position="48"/>
    </location>
</feature>
<dbReference type="Proteomes" id="UP000553776">
    <property type="component" value="Unassembled WGS sequence"/>
</dbReference>
<proteinExistence type="predicted"/>
<reference evidence="2 3" key="1">
    <citation type="submission" date="2020-08" db="EMBL/GenBank/DDBJ databases">
        <title>Cohnella phylogeny.</title>
        <authorList>
            <person name="Dunlap C."/>
        </authorList>
    </citation>
    <scope>NUCLEOTIDE SEQUENCE [LARGE SCALE GENOMIC DNA]</scope>
    <source>
        <strain evidence="2 3">DSM 25239</strain>
    </source>
</reference>
<gene>
    <name evidence="2" type="ORF">H7B90_25860</name>
</gene>
<evidence type="ECO:0000313" key="3">
    <source>
        <dbReference type="Proteomes" id="UP000553776"/>
    </source>
</evidence>
<protein>
    <submittedName>
        <fullName evidence="2">Uncharacterized protein</fullName>
    </submittedName>
</protein>
<accession>A0A841U255</accession>
<dbReference type="EMBL" id="JACJVR010000105">
    <property type="protein sequence ID" value="MBB6694827.1"/>
    <property type="molecule type" value="Genomic_DNA"/>
</dbReference>
<dbReference type="RefSeq" id="WP_185138789.1">
    <property type="nucleotide sequence ID" value="NZ_BORM01000004.1"/>
</dbReference>
<comment type="caution">
    <text evidence="2">The sequence shown here is derived from an EMBL/GenBank/DDBJ whole genome shotgun (WGS) entry which is preliminary data.</text>
</comment>
<name>A0A841U255_9BACL</name>
<evidence type="ECO:0000256" key="1">
    <source>
        <dbReference type="SAM" id="MobiDB-lite"/>
    </source>
</evidence>
<keyword evidence="3" id="KW-1185">Reference proteome</keyword>
<evidence type="ECO:0000313" key="2">
    <source>
        <dbReference type="EMBL" id="MBB6694827.1"/>
    </source>
</evidence>